<feature type="domain" description="PAC" evidence="1">
    <location>
        <begin position="352"/>
        <end position="404"/>
    </location>
</feature>
<dbReference type="InterPro" id="IPR029787">
    <property type="entry name" value="Nucleotide_cyclase"/>
</dbReference>
<dbReference type="InterPro" id="IPR035965">
    <property type="entry name" value="PAS-like_dom_sf"/>
</dbReference>
<dbReference type="InterPro" id="IPR000160">
    <property type="entry name" value="GGDEF_dom"/>
</dbReference>
<dbReference type="SUPFAM" id="SSF55785">
    <property type="entry name" value="PYP-like sensor domain (PAS domain)"/>
    <property type="match status" value="3"/>
</dbReference>
<dbReference type="Pfam" id="PF13426">
    <property type="entry name" value="PAS_9"/>
    <property type="match status" value="1"/>
</dbReference>
<dbReference type="Pfam" id="PF00990">
    <property type="entry name" value="GGDEF"/>
    <property type="match status" value="1"/>
</dbReference>
<proteinExistence type="predicted"/>
<dbReference type="Proteomes" id="UP000575898">
    <property type="component" value="Unassembled WGS sequence"/>
</dbReference>
<dbReference type="SMART" id="SM00091">
    <property type="entry name" value="PAS"/>
    <property type="match status" value="3"/>
</dbReference>
<dbReference type="CDD" id="cd00130">
    <property type="entry name" value="PAS"/>
    <property type="match status" value="1"/>
</dbReference>
<dbReference type="GO" id="GO:0003824">
    <property type="term" value="F:catalytic activity"/>
    <property type="evidence" value="ECO:0007669"/>
    <property type="project" value="UniProtKB-ARBA"/>
</dbReference>
<feature type="domain" description="GGDEF" evidence="2">
    <location>
        <begin position="436"/>
        <end position="574"/>
    </location>
</feature>
<dbReference type="PROSITE" id="PS50113">
    <property type="entry name" value="PAC"/>
    <property type="match status" value="1"/>
</dbReference>
<dbReference type="InterPro" id="IPR000014">
    <property type="entry name" value="PAS"/>
</dbReference>
<dbReference type="PANTHER" id="PTHR44757">
    <property type="entry name" value="DIGUANYLATE CYCLASE DGCP"/>
    <property type="match status" value="1"/>
</dbReference>
<dbReference type="CDD" id="cd01949">
    <property type="entry name" value="GGDEF"/>
    <property type="match status" value="1"/>
</dbReference>
<dbReference type="InterPro" id="IPR000700">
    <property type="entry name" value="PAS-assoc_C"/>
</dbReference>
<dbReference type="AlphaFoldDB" id="A0A840MQM2"/>
<comment type="caution">
    <text evidence="3">The sequence shown here is derived from an EMBL/GenBank/DDBJ whole genome shotgun (WGS) entry which is preliminary data.</text>
</comment>
<organism evidence="3 4">
    <name type="scientific">Chitinivorax tropicus</name>
    <dbReference type="NCBI Taxonomy" id="714531"/>
    <lineage>
        <taxon>Bacteria</taxon>
        <taxon>Pseudomonadati</taxon>
        <taxon>Pseudomonadota</taxon>
        <taxon>Betaproteobacteria</taxon>
        <taxon>Chitinivorax</taxon>
    </lineage>
</organism>
<evidence type="ECO:0000259" key="2">
    <source>
        <dbReference type="PROSITE" id="PS50887"/>
    </source>
</evidence>
<evidence type="ECO:0000259" key="1">
    <source>
        <dbReference type="PROSITE" id="PS50113"/>
    </source>
</evidence>
<dbReference type="Gene3D" id="3.30.70.270">
    <property type="match status" value="1"/>
</dbReference>
<dbReference type="EMBL" id="JACHHY010000016">
    <property type="protein sequence ID" value="MBB5019387.1"/>
    <property type="molecule type" value="Genomic_DNA"/>
</dbReference>
<dbReference type="RefSeq" id="WP_184040166.1">
    <property type="nucleotide sequence ID" value="NZ_JACHHY010000016.1"/>
</dbReference>
<dbReference type="InterPro" id="IPR001610">
    <property type="entry name" value="PAC"/>
</dbReference>
<dbReference type="FunFam" id="3.30.70.270:FF:000001">
    <property type="entry name" value="Diguanylate cyclase domain protein"/>
    <property type="match status" value="1"/>
</dbReference>
<dbReference type="NCBIfam" id="TIGR00254">
    <property type="entry name" value="GGDEF"/>
    <property type="match status" value="1"/>
</dbReference>
<dbReference type="SMART" id="SM00267">
    <property type="entry name" value="GGDEF"/>
    <property type="match status" value="1"/>
</dbReference>
<evidence type="ECO:0000313" key="3">
    <source>
        <dbReference type="EMBL" id="MBB5019387.1"/>
    </source>
</evidence>
<accession>A0A840MQM2</accession>
<dbReference type="SMART" id="SM00086">
    <property type="entry name" value="PAC"/>
    <property type="match status" value="2"/>
</dbReference>
<dbReference type="InterPro" id="IPR043128">
    <property type="entry name" value="Rev_trsase/Diguanyl_cyclase"/>
</dbReference>
<evidence type="ECO:0000313" key="4">
    <source>
        <dbReference type="Proteomes" id="UP000575898"/>
    </source>
</evidence>
<keyword evidence="4" id="KW-1185">Reference proteome</keyword>
<dbReference type="PANTHER" id="PTHR44757:SF2">
    <property type="entry name" value="BIOFILM ARCHITECTURE MAINTENANCE PROTEIN MBAA"/>
    <property type="match status" value="1"/>
</dbReference>
<sequence>MTSFPIFANDLAPLLTLDASSLPSLALMAEHLPCGLTVINDTMHVLICNQRCRQLLGLPSTLFETGPPSFEQIIRFNAERGEYGEGDPDRIVAEWVQLANEHRPHVFERSRPNGIRLEIRGIPLTGGGFVSIYNDITQRNQAIEDSKRYAAYLRTVIESLPQGISVIDEHLNMVLWNKAFFEVLALPESLDRPGVTFEELLWVNANRGEYGPGDPAAQVAQRISLAMQFQPHKFNRTRPDGTELEIVGKPMDVDGQVVGFISTYTDITPYKRAEAAVRHANALMEDAISYSPTYIWELDADGCFVFIKGGEKILGYQAEEMIGNPLSSFLAPEQGIESNAVLSDMKRRRAYKNGELRYQRKDGGIVWVSSNGHPLYDDMDKFIGFRGVDVDITELTQARSELERMAWEDPLTHLANRYRLLDRFELEVDRAHRNRNHLSLLVADIDHFKSINDRFGHLFGDHCLRMVAEKLQQSVRAVDLVSRFGGEEFVVLLPDTNLAGAFKVAEHIRQAIENNPIKHQTPQSSETLKVTISIGIATSLLDQPIQFDDLMGEADEGLYQAKRQGRNRVISLVPPPTT</sequence>
<name>A0A840MQM2_9PROT</name>
<dbReference type="NCBIfam" id="TIGR00229">
    <property type="entry name" value="sensory_box"/>
    <property type="match status" value="2"/>
</dbReference>
<protein>
    <submittedName>
        <fullName evidence="3">Diguanylate cyclase (GGDEF)-like protein/PAS domain S-box-containing protein</fullName>
    </submittedName>
</protein>
<reference evidence="3 4" key="1">
    <citation type="submission" date="2020-08" db="EMBL/GenBank/DDBJ databases">
        <title>Genomic Encyclopedia of Type Strains, Phase IV (KMG-IV): sequencing the most valuable type-strain genomes for metagenomic binning, comparative biology and taxonomic classification.</title>
        <authorList>
            <person name="Goeker M."/>
        </authorList>
    </citation>
    <scope>NUCLEOTIDE SEQUENCE [LARGE SCALE GENOMIC DNA]</scope>
    <source>
        <strain evidence="3 4">DSM 27165</strain>
    </source>
</reference>
<dbReference type="InterPro" id="IPR052155">
    <property type="entry name" value="Biofilm_reg_signaling"/>
</dbReference>
<dbReference type="Gene3D" id="3.30.450.20">
    <property type="entry name" value="PAS domain"/>
    <property type="match status" value="3"/>
</dbReference>
<dbReference type="SUPFAM" id="SSF55073">
    <property type="entry name" value="Nucleotide cyclase"/>
    <property type="match status" value="1"/>
</dbReference>
<gene>
    <name evidence="3" type="ORF">HNQ59_002688</name>
</gene>
<dbReference type="Pfam" id="PF12860">
    <property type="entry name" value="PAS_7"/>
    <property type="match status" value="2"/>
</dbReference>
<dbReference type="PROSITE" id="PS50887">
    <property type="entry name" value="GGDEF"/>
    <property type="match status" value="1"/>
</dbReference>